<sequence length="161" mass="15909">MNAFEVVLAVASALVEAVAALLVAASEVLEDYVKQPVATVHHAIRPVVHVTHAVAAPAIAATGAVAAAPVVVGGGGLGGLGGLGLGGGGLGGLGGVGLGGGLLGLGVQHVDDNDWDDEHEGEAHSYGDHDGRLRGIGFGVGFKIPILNLGVQFTKKVKKLH</sequence>
<evidence type="ECO:0000313" key="3">
    <source>
        <dbReference type="EnsemblMetazoa" id="ISCW005156-PA"/>
    </source>
</evidence>
<dbReference type="HOGENOM" id="CLU_1645589_0_0_1"/>
<evidence type="ECO:0000313" key="2">
    <source>
        <dbReference type="EMBL" id="EEC05698.1"/>
    </source>
</evidence>
<feature type="signal peptide" evidence="1">
    <location>
        <begin position="1"/>
        <end position="20"/>
    </location>
</feature>
<dbReference type="AlphaFoldDB" id="B7PGH6"/>
<reference evidence="2 4" key="1">
    <citation type="submission" date="2008-03" db="EMBL/GenBank/DDBJ databases">
        <title>Annotation of Ixodes scapularis.</title>
        <authorList>
            <consortium name="Ixodes scapularis Genome Project Consortium"/>
            <person name="Caler E."/>
            <person name="Hannick L.I."/>
            <person name="Bidwell S."/>
            <person name="Joardar V."/>
            <person name="Thiagarajan M."/>
            <person name="Amedeo P."/>
            <person name="Galinsky K.J."/>
            <person name="Schobel S."/>
            <person name="Inman J."/>
            <person name="Hostetler J."/>
            <person name="Miller J."/>
            <person name="Hammond M."/>
            <person name="Megy K."/>
            <person name="Lawson D."/>
            <person name="Kodira C."/>
            <person name="Sutton G."/>
            <person name="Meyer J."/>
            <person name="Hill C.A."/>
            <person name="Birren B."/>
            <person name="Nene V."/>
            <person name="Collins F."/>
            <person name="Alarcon-Chaidez F."/>
            <person name="Wikel S."/>
            <person name="Strausberg R."/>
        </authorList>
    </citation>
    <scope>NUCLEOTIDE SEQUENCE [LARGE SCALE GENOMIC DNA]</scope>
    <source>
        <strain evidence="4">Wikel</strain>
        <strain evidence="2">Wikel colony</strain>
    </source>
</reference>
<dbReference type="EMBL" id="ABJB011118984">
    <property type="status" value="NOT_ANNOTATED_CDS"/>
    <property type="molecule type" value="Genomic_DNA"/>
</dbReference>
<protein>
    <submittedName>
        <fullName evidence="2 3">GGY protein, putative</fullName>
    </submittedName>
</protein>
<dbReference type="EMBL" id="DS708259">
    <property type="protein sequence ID" value="EEC05698.1"/>
    <property type="molecule type" value="Genomic_DNA"/>
</dbReference>
<organism>
    <name type="scientific">Ixodes scapularis</name>
    <name type="common">Black-legged tick</name>
    <name type="synonym">Deer tick</name>
    <dbReference type="NCBI Taxonomy" id="6945"/>
    <lineage>
        <taxon>Eukaryota</taxon>
        <taxon>Metazoa</taxon>
        <taxon>Ecdysozoa</taxon>
        <taxon>Arthropoda</taxon>
        <taxon>Chelicerata</taxon>
        <taxon>Arachnida</taxon>
        <taxon>Acari</taxon>
        <taxon>Parasitiformes</taxon>
        <taxon>Ixodida</taxon>
        <taxon>Ixodoidea</taxon>
        <taxon>Ixodidae</taxon>
        <taxon>Ixodinae</taxon>
        <taxon>Ixodes</taxon>
    </lineage>
</organism>
<reference evidence="3" key="2">
    <citation type="submission" date="2020-05" db="UniProtKB">
        <authorList>
            <consortium name="EnsemblMetazoa"/>
        </authorList>
    </citation>
    <scope>IDENTIFICATION</scope>
    <source>
        <strain evidence="3">wikel</strain>
    </source>
</reference>
<gene>
    <name evidence="2" type="ORF">IscW_ISCW005156</name>
</gene>
<dbReference type="VEuPathDB" id="VectorBase:ISCP_032248"/>
<feature type="chain" id="PRO_5010826117" evidence="1">
    <location>
        <begin position="21"/>
        <end position="161"/>
    </location>
</feature>
<dbReference type="Proteomes" id="UP000001555">
    <property type="component" value="Unassembled WGS sequence"/>
</dbReference>
<dbReference type="PaxDb" id="6945-B7PGH6"/>
<evidence type="ECO:0000313" key="4">
    <source>
        <dbReference type="Proteomes" id="UP000001555"/>
    </source>
</evidence>
<dbReference type="OrthoDB" id="6516864at2759"/>
<dbReference type="EnsemblMetazoa" id="ISCW005156-RA">
    <property type="protein sequence ID" value="ISCW005156-PA"/>
    <property type="gene ID" value="ISCW005156"/>
</dbReference>
<name>B7PGH6_IXOSC</name>
<dbReference type="InParanoid" id="B7PGH6"/>
<evidence type="ECO:0000256" key="1">
    <source>
        <dbReference type="SAM" id="SignalP"/>
    </source>
</evidence>
<keyword evidence="4" id="KW-1185">Reference proteome</keyword>
<accession>B7PGH6</accession>
<dbReference type="EMBL" id="ABJB010388553">
    <property type="status" value="NOT_ANNOTATED_CDS"/>
    <property type="molecule type" value="Genomic_DNA"/>
</dbReference>
<proteinExistence type="predicted"/>
<dbReference type="VEuPathDB" id="VectorBase:ISCW005156"/>
<keyword evidence="1" id="KW-0732">Signal</keyword>